<dbReference type="InterPro" id="IPR058066">
    <property type="entry name" value="pXO2-14_N"/>
</dbReference>
<organism evidence="4 5">
    <name type="scientific">Lactobacillus crispatus</name>
    <dbReference type="NCBI Taxonomy" id="47770"/>
    <lineage>
        <taxon>Bacteria</taxon>
        <taxon>Bacillati</taxon>
        <taxon>Bacillota</taxon>
        <taxon>Bacilli</taxon>
        <taxon>Lactobacillales</taxon>
        <taxon>Lactobacillaceae</taxon>
        <taxon>Lactobacillus</taxon>
    </lineage>
</organism>
<feature type="compositionally biased region" description="Polar residues" evidence="1">
    <location>
        <begin position="830"/>
        <end position="840"/>
    </location>
</feature>
<feature type="region of interest" description="Disordered" evidence="1">
    <location>
        <begin position="866"/>
        <end position="904"/>
    </location>
</feature>
<feature type="transmembrane region" description="Helical" evidence="2">
    <location>
        <begin position="106"/>
        <end position="127"/>
    </location>
</feature>
<accession>A0A109DFU3</accession>
<keyword evidence="2" id="KW-0812">Transmembrane</keyword>
<protein>
    <recommendedName>
        <fullName evidence="3">DUF8208 domain-containing protein</fullName>
    </recommendedName>
</protein>
<feature type="transmembrane region" description="Helical" evidence="2">
    <location>
        <begin position="394"/>
        <end position="418"/>
    </location>
</feature>
<dbReference type="PATRIC" id="fig|47770.28.peg.1994"/>
<keyword evidence="2" id="KW-0472">Membrane</keyword>
<sequence length="904" mass="96981">MTNWLFYLTSFINPEYLDIFSSLVDWWQKSTNSGDYDPAKLQKVTEALQNAAPYLHYDDFLGRILNQTKWGIVKIFYGFANWASELATDSLDFSGILKSTGLNTNLINGVMGIAAGLMILTLTWVGIKIGTSSKAPQLKNVVWQLAISAFLIGNIQPITNWVVDQSTGVYKGFVQADNDKGTSSLPYQVVQANSNDLLAIIANNFSGFKINNGDTNTKWEGVSKDKNGEIKDQRQKDVHYGSFAMNKSDFDTATSGDLSTTISADLAKKLSNKANKSKEKPAWDPDNLRYKLAPTGVGTKSNVKGKAYSGYYATKVSQSNTAFFKIFNGGYERYSVQFFPVVVALLSMTVAFLLVCFVSVRAFLELAIMQVLSIIIFSTDLETGKRTKAAVQDIFSSALLIAFQGFELAFYRIVAVWMSSSDAGKIHDNSYLYAVGMIALTWALWEGSSKVQKFFGLDTGLKQGWSKVAGGIAATEYIAGKGKNSAKGAVGVARGSGKLAGAAIGEAQAWQTGSSTKAIAKENGASNSEAKQAGSYARRAFRSAHNDFKQNGGSAVDWNRAVNSGAVSETVQDEAARMMRNGGLTDNQYNTLHHNPYMQNRAEKNGGSAEPTGIGRDTSFVGNPNYDGKKETVATSNVDSAKNVNDQGKNTSVKPDNIQNQGIKTDDSKPKSNAAKESSTDGSIKSTGGAKTTGNDAKIPNTTVGEATNGSKTGKKETANDPRTNSASVTGSGSKRGEANSSSSSPTSSNAVDELPSLRDTQKSTSELASQQRSNQQTTPPKPVGEGGRHLSNVSDFKGQDSHSKVTETAGTNHVGIERKAGRTEVSTHDVGNQGMSSVNDAMKISVPSNTNRTVETQGNTNTVTEIKHDKTTINQQVENSTETKSPSSTNVGKLGHGDSRRKD</sequence>
<evidence type="ECO:0000313" key="5">
    <source>
        <dbReference type="Proteomes" id="UP000067598"/>
    </source>
</evidence>
<dbReference type="AlphaFoldDB" id="A0A109DFU3"/>
<comment type="caution">
    <text evidence="4">The sequence shown here is derived from an EMBL/GenBank/DDBJ whole genome shotgun (WGS) entry which is preliminary data.</text>
</comment>
<gene>
    <name evidence="4" type="ORF">AEL95_02140</name>
</gene>
<dbReference type="NCBIfam" id="NF045890">
    <property type="entry name" value="conj_pls20_p028"/>
    <property type="match status" value="1"/>
</dbReference>
<feature type="compositionally biased region" description="Basic and acidic residues" evidence="1">
    <location>
        <begin position="816"/>
        <end position="828"/>
    </location>
</feature>
<feature type="compositionally biased region" description="Polar residues" evidence="1">
    <location>
        <begin position="633"/>
        <end position="663"/>
    </location>
</feature>
<feature type="transmembrane region" description="Helical" evidence="2">
    <location>
        <begin position="338"/>
        <end position="360"/>
    </location>
</feature>
<feature type="domain" description="DUF8208" evidence="3">
    <location>
        <begin position="56"/>
        <end position="472"/>
    </location>
</feature>
<keyword evidence="2" id="KW-1133">Transmembrane helix</keyword>
<dbReference type="RefSeq" id="WP_060461769.1">
    <property type="nucleotide sequence ID" value="NZ_AP025162.1"/>
</dbReference>
<evidence type="ECO:0000256" key="2">
    <source>
        <dbReference type="SAM" id="Phobius"/>
    </source>
</evidence>
<dbReference type="Pfam" id="PF26635">
    <property type="entry name" value="DUF8208"/>
    <property type="match status" value="1"/>
</dbReference>
<dbReference type="EMBL" id="LJGP01000007">
    <property type="protein sequence ID" value="KWU04664.1"/>
    <property type="molecule type" value="Genomic_DNA"/>
</dbReference>
<proteinExistence type="predicted"/>
<feature type="region of interest" description="Disordered" evidence="1">
    <location>
        <begin position="598"/>
        <end position="840"/>
    </location>
</feature>
<feature type="compositionally biased region" description="Polar residues" evidence="1">
    <location>
        <begin position="675"/>
        <end position="712"/>
    </location>
</feature>
<feature type="compositionally biased region" description="Polar residues" evidence="1">
    <location>
        <begin position="763"/>
        <end position="779"/>
    </location>
</feature>
<feature type="transmembrane region" description="Helical" evidence="2">
    <location>
        <begin position="430"/>
        <end position="445"/>
    </location>
</feature>
<feature type="compositionally biased region" description="Polar residues" evidence="1">
    <location>
        <begin position="873"/>
        <end position="892"/>
    </location>
</feature>
<dbReference type="InterPro" id="IPR058521">
    <property type="entry name" value="DUF8208"/>
</dbReference>
<dbReference type="Proteomes" id="UP000067598">
    <property type="component" value="Unassembled WGS sequence"/>
</dbReference>
<evidence type="ECO:0000313" key="4">
    <source>
        <dbReference type="EMBL" id="KWU04664.1"/>
    </source>
</evidence>
<reference evidence="4 5" key="1">
    <citation type="journal article" date="2016" name="Microbiology (Mosc.)">
        <title>Comparison of Lactobacillus crispatus isolates from Lactobacillus-dominated vaginal microbiomes with isolates from microbiomes containing bacterial vaginosis-associated bacteria.</title>
        <authorList>
            <person name="Abdelmaksoud A.A."/>
            <person name="Koparde V.N."/>
            <person name="Sheth N.U."/>
            <person name="Serrano M.G."/>
            <person name="Glascock A.L."/>
            <person name="Fettweis J.M."/>
            <person name="Strauss Iii J.F."/>
            <person name="Buck G.A."/>
            <person name="Jefferson K.K."/>
        </authorList>
    </citation>
    <scope>NUCLEOTIDE SEQUENCE [LARGE SCALE GENOMIC DNA]</scope>
    <source>
        <strain evidence="4 5">VMC3</strain>
    </source>
</reference>
<evidence type="ECO:0000259" key="3">
    <source>
        <dbReference type="Pfam" id="PF26635"/>
    </source>
</evidence>
<name>A0A109DFU3_9LACO</name>
<feature type="compositionally biased region" description="Polar residues" evidence="1">
    <location>
        <begin position="721"/>
        <end position="733"/>
    </location>
</feature>
<evidence type="ECO:0000256" key="1">
    <source>
        <dbReference type="SAM" id="MobiDB-lite"/>
    </source>
</evidence>